<dbReference type="GO" id="GO:0009893">
    <property type="term" value="P:positive regulation of metabolic process"/>
    <property type="evidence" value="ECO:0007669"/>
    <property type="project" value="UniProtKB-ARBA"/>
</dbReference>
<feature type="domain" description="Zn(2)-C6 fungal-type" evidence="8">
    <location>
        <begin position="41"/>
        <end position="71"/>
    </location>
</feature>
<keyword evidence="6" id="KW-0539">Nucleus</keyword>
<dbReference type="SUPFAM" id="SSF57701">
    <property type="entry name" value="Zn2/Cys6 DNA-binding domain"/>
    <property type="match status" value="1"/>
</dbReference>
<dbReference type="GO" id="GO:0008270">
    <property type="term" value="F:zinc ion binding"/>
    <property type="evidence" value="ECO:0007669"/>
    <property type="project" value="InterPro"/>
</dbReference>
<evidence type="ECO:0000256" key="6">
    <source>
        <dbReference type="ARBA" id="ARBA00023242"/>
    </source>
</evidence>
<dbReference type="PROSITE" id="PS00463">
    <property type="entry name" value="ZN2_CY6_FUNGAL_1"/>
    <property type="match status" value="1"/>
</dbReference>
<evidence type="ECO:0000256" key="5">
    <source>
        <dbReference type="ARBA" id="ARBA00023163"/>
    </source>
</evidence>
<evidence type="ECO:0000313" key="9">
    <source>
        <dbReference type="EMBL" id="KAE8168000.1"/>
    </source>
</evidence>
<evidence type="ECO:0000259" key="8">
    <source>
        <dbReference type="PROSITE" id="PS50048"/>
    </source>
</evidence>
<dbReference type="InterPro" id="IPR036864">
    <property type="entry name" value="Zn2-C6_fun-type_DNA-bd_sf"/>
</dbReference>
<dbReference type="Proteomes" id="UP000326950">
    <property type="component" value="Unassembled WGS sequence"/>
</dbReference>
<evidence type="ECO:0000256" key="4">
    <source>
        <dbReference type="ARBA" id="ARBA00023125"/>
    </source>
</evidence>
<evidence type="ECO:0000256" key="7">
    <source>
        <dbReference type="SAM" id="MobiDB-lite"/>
    </source>
</evidence>
<sequence length="493" mass="55278">MKVYTLSLDPVLRRDALESTLKRHGYYCRSRRVGSVIRTRSCIACARGKARCDNKRPGCSRCKAKGVECHYPSETSNVLGPRAHQRGNDAQTDQLKPACPSVAGIPWVENVLEGNNNGDILVDKALMLADPEFTALEGRYGDVIVPDLDFTDLLNTHMDDDNLQYTPSGSPSSAYHSTSSTDQTVQVQPPRFSPKLSIPPVPTQAVRSLVQRPNMGIGAHRIAKLILHNLRSYPQMMLRHNTLPPFIHPSVVSSDLDNPDLEPLTNCIVLVHMIGSGIQASRKLFWMNVRMECERLSEECQKLNKWELLAAMQALSIYIIIRLDEGETDYNNFDALLLKTITVISKQLSCSDIIKNVEFTLRNCDLGSSWKDWIFEESRRRVVNMLVYFEPAAMCGLRRDLVIAPLPAKKQLWEAGDELMWKVESQKEPGIQTAFGLAANGDLVQLGEDHLYSTHEVRLHETFSTRGSAHWEEWCSGMDGFGGLVMLAASLIR</sequence>
<keyword evidence="3" id="KW-0805">Transcription regulation</keyword>
<feature type="compositionally biased region" description="Low complexity" evidence="7">
    <location>
        <begin position="168"/>
        <end position="180"/>
    </location>
</feature>
<dbReference type="InterPro" id="IPR001138">
    <property type="entry name" value="Zn2Cys6_DnaBD"/>
</dbReference>
<dbReference type="PROSITE" id="PS50048">
    <property type="entry name" value="ZN2_CY6_FUNGAL_2"/>
    <property type="match status" value="1"/>
</dbReference>
<dbReference type="AlphaFoldDB" id="A0A5N6VBF9"/>
<keyword evidence="4" id="KW-0238">DNA-binding</keyword>
<protein>
    <recommendedName>
        <fullName evidence="8">Zn(2)-C6 fungal-type domain-containing protein</fullName>
    </recommendedName>
</protein>
<dbReference type="GO" id="GO:0000981">
    <property type="term" value="F:DNA-binding transcription factor activity, RNA polymerase II-specific"/>
    <property type="evidence" value="ECO:0007669"/>
    <property type="project" value="InterPro"/>
</dbReference>
<dbReference type="Pfam" id="PF00172">
    <property type="entry name" value="Zn_clus"/>
    <property type="match status" value="1"/>
</dbReference>
<keyword evidence="5" id="KW-0804">Transcription</keyword>
<keyword evidence="1" id="KW-0479">Metal-binding</keyword>
<dbReference type="GO" id="GO:0003677">
    <property type="term" value="F:DNA binding"/>
    <property type="evidence" value="ECO:0007669"/>
    <property type="project" value="UniProtKB-KW"/>
</dbReference>
<dbReference type="Gene3D" id="4.10.240.10">
    <property type="entry name" value="Zn(2)-C6 fungal-type DNA-binding domain"/>
    <property type="match status" value="1"/>
</dbReference>
<accession>A0A5N6VBF9</accession>
<dbReference type="SMART" id="SM00066">
    <property type="entry name" value="GAL4"/>
    <property type="match status" value="1"/>
</dbReference>
<dbReference type="OrthoDB" id="5423818at2759"/>
<dbReference type="PANTHER" id="PTHR47660:SF3">
    <property type="entry name" value="FINGER DOMAIN PROTEIN, PUTATIVE (AFU_ORTHOLOGUE AFUA_4G03310)-RELATED"/>
    <property type="match status" value="1"/>
</dbReference>
<dbReference type="EMBL" id="ML738587">
    <property type="protein sequence ID" value="KAE8168000.1"/>
    <property type="molecule type" value="Genomic_DNA"/>
</dbReference>
<dbReference type="PANTHER" id="PTHR47660">
    <property type="entry name" value="TRANSCRIPTION FACTOR WITH C2H2 AND ZN(2)-CYS(6) DNA BINDING DOMAIN (EUROFUNG)-RELATED-RELATED"/>
    <property type="match status" value="1"/>
</dbReference>
<keyword evidence="10" id="KW-1185">Reference proteome</keyword>
<dbReference type="CDD" id="cd00067">
    <property type="entry name" value="GAL4"/>
    <property type="match status" value="1"/>
</dbReference>
<gene>
    <name evidence="9" type="ORF">BDV40DRAFT_295121</name>
</gene>
<name>A0A5N6VBF9_ASPTM</name>
<feature type="region of interest" description="Disordered" evidence="7">
    <location>
        <begin position="161"/>
        <end position="198"/>
    </location>
</feature>
<evidence type="ECO:0000256" key="3">
    <source>
        <dbReference type="ARBA" id="ARBA00023015"/>
    </source>
</evidence>
<reference evidence="9 10" key="1">
    <citation type="submission" date="2019-04" db="EMBL/GenBank/DDBJ databases">
        <title>Friends and foes A comparative genomics study of 23 Aspergillus species from section Flavi.</title>
        <authorList>
            <consortium name="DOE Joint Genome Institute"/>
            <person name="Kjaerbolling I."/>
            <person name="Vesth T."/>
            <person name="Frisvad J.C."/>
            <person name="Nybo J.L."/>
            <person name="Theobald S."/>
            <person name="Kildgaard S."/>
            <person name="Isbrandt T."/>
            <person name="Kuo A."/>
            <person name="Sato A."/>
            <person name="Lyhne E.K."/>
            <person name="Kogle M.E."/>
            <person name="Wiebenga A."/>
            <person name="Kun R.S."/>
            <person name="Lubbers R.J."/>
            <person name="Makela M.R."/>
            <person name="Barry K."/>
            <person name="Chovatia M."/>
            <person name="Clum A."/>
            <person name="Daum C."/>
            <person name="Haridas S."/>
            <person name="He G."/>
            <person name="LaButti K."/>
            <person name="Lipzen A."/>
            <person name="Mondo S."/>
            <person name="Riley R."/>
            <person name="Salamov A."/>
            <person name="Simmons B.A."/>
            <person name="Magnuson J.K."/>
            <person name="Henrissat B."/>
            <person name="Mortensen U.H."/>
            <person name="Larsen T.O."/>
            <person name="Devries R.P."/>
            <person name="Grigoriev I.V."/>
            <person name="Machida M."/>
            <person name="Baker S.E."/>
            <person name="Andersen M.R."/>
        </authorList>
    </citation>
    <scope>NUCLEOTIDE SEQUENCE [LARGE SCALE GENOMIC DNA]</scope>
    <source>
        <strain evidence="9 10">CBS 117626</strain>
    </source>
</reference>
<organism evidence="9 10">
    <name type="scientific">Aspergillus tamarii</name>
    <dbReference type="NCBI Taxonomy" id="41984"/>
    <lineage>
        <taxon>Eukaryota</taxon>
        <taxon>Fungi</taxon>
        <taxon>Dikarya</taxon>
        <taxon>Ascomycota</taxon>
        <taxon>Pezizomycotina</taxon>
        <taxon>Eurotiomycetes</taxon>
        <taxon>Eurotiomycetidae</taxon>
        <taxon>Eurotiales</taxon>
        <taxon>Aspergillaceae</taxon>
        <taxon>Aspergillus</taxon>
        <taxon>Aspergillus subgen. Circumdati</taxon>
    </lineage>
</organism>
<proteinExistence type="predicted"/>
<keyword evidence="2" id="KW-0862">Zinc</keyword>
<evidence type="ECO:0000256" key="1">
    <source>
        <dbReference type="ARBA" id="ARBA00022723"/>
    </source>
</evidence>
<evidence type="ECO:0000256" key="2">
    <source>
        <dbReference type="ARBA" id="ARBA00022833"/>
    </source>
</evidence>
<evidence type="ECO:0000313" key="10">
    <source>
        <dbReference type="Proteomes" id="UP000326950"/>
    </source>
</evidence>